<evidence type="ECO:0000313" key="1">
    <source>
        <dbReference type="EMBL" id="TWR96368.1"/>
    </source>
</evidence>
<dbReference type="EMBL" id="VFIP01000012">
    <property type="protein sequence ID" value="TWR96368.1"/>
    <property type="molecule type" value="Genomic_DNA"/>
</dbReference>
<accession>A0A5C5Q0R3</accession>
<evidence type="ECO:0000313" key="2">
    <source>
        <dbReference type="Proteomes" id="UP000317901"/>
    </source>
</evidence>
<gene>
    <name evidence="1" type="ORF">FJD37_08565</name>
</gene>
<sequence>MTTKIELFSDEHEMEFIRVISAYDEDFIAEARKLKGKFNTTKKSWDFPIKAKEKVEMAVYMIFGMSSDAASEKVNIELTFLESVHAAKSSVIIAGRIIAKATSRDSSAEEGWGVTLTEGRIESGGSRSNWYTRVEANSVFEVKRVQKKHLKLLEKNKSVSFKIIE</sequence>
<reference evidence="1 2" key="1">
    <citation type="submission" date="2019-06" db="EMBL/GenBank/DDBJ databases">
        <title>Pseudomonas bimorpha sp. nov. isolated from bovine raw milk and skim milk concentrate.</title>
        <authorList>
            <person name="Hofmann K."/>
            <person name="Huptas C."/>
            <person name="Doll E."/>
            <person name="Scherer S."/>
            <person name="Wenning M."/>
        </authorList>
    </citation>
    <scope>NUCLEOTIDE SEQUENCE [LARGE SCALE GENOMIC DNA]</scope>
    <source>
        <strain evidence="1 2">DSM 108990</strain>
    </source>
</reference>
<organism evidence="1 2">
    <name type="scientific">Pseudomonas saxonica</name>
    <dbReference type="NCBI Taxonomy" id="2600598"/>
    <lineage>
        <taxon>Bacteria</taxon>
        <taxon>Pseudomonadati</taxon>
        <taxon>Pseudomonadota</taxon>
        <taxon>Gammaproteobacteria</taxon>
        <taxon>Pseudomonadales</taxon>
        <taxon>Pseudomonadaceae</taxon>
        <taxon>Pseudomonas</taxon>
    </lineage>
</organism>
<proteinExistence type="predicted"/>
<dbReference type="AlphaFoldDB" id="A0A5C5Q0R3"/>
<comment type="caution">
    <text evidence="1">The sequence shown here is derived from an EMBL/GenBank/DDBJ whole genome shotgun (WGS) entry which is preliminary data.</text>
</comment>
<protein>
    <submittedName>
        <fullName evidence="1">Uncharacterized protein</fullName>
    </submittedName>
</protein>
<name>A0A5C5Q0R3_9PSED</name>
<dbReference type="Proteomes" id="UP000317901">
    <property type="component" value="Unassembled WGS sequence"/>
</dbReference>
<dbReference type="RefSeq" id="WP_120266222.1">
    <property type="nucleotide sequence ID" value="NZ_VFIP01000012.1"/>
</dbReference>
<dbReference type="OrthoDB" id="9870566at2"/>